<name>A0ABC8TR31_9AQUA</name>
<evidence type="ECO:0000256" key="1">
    <source>
        <dbReference type="ARBA" id="ARBA00004123"/>
    </source>
</evidence>
<keyword evidence="3" id="KW-0805">Transcription regulation</keyword>
<accession>A0ABC8TR31</accession>
<reference evidence="6 8" key="1">
    <citation type="submission" date="2024-02" db="EMBL/GenBank/DDBJ databases">
        <authorList>
            <person name="Vignale AGUSTIN F."/>
            <person name="Sosa J E."/>
            <person name="Modenutti C."/>
        </authorList>
    </citation>
    <scope>NUCLEOTIDE SEQUENCE [LARGE SCALE GENOMIC DNA]</scope>
</reference>
<dbReference type="InterPro" id="IPR021627">
    <property type="entry name" value="Mediator_Med27"/>
</dbReference>
<sequence>MGGSYIHARGRSVHHVFRHITEHAAMALHYFMKTETALHSLLHWICSYQTLFTKVCSKCGRLLAMDKQSALLLPPVHRPYQNFSANKILTAHQNSSTKDQTIDVIQAYHIGCFLGEA</sequence>
<comment type="similarity">
    <text evidence="2">Belongs to the Mediator complex subunit 27 family.</text>
</comment>
<dbReference type="AlphaFoldDB" id="A0ABC8TR31"/>
<gene>
    <name evidence="6" type="ORF">ILEXP_LOCUS39997</name>
    <name evidence="7" type="ORF">ILEXP_LOCUS40750</name>
</gene>
<evidence type="ECO:0000313" key="6">
    <source>
        <dbReference type="EMBL" id="CAK9170502.1"/>
    </source>
</evidence>
<comment type="subcellular location">
    <subcellularLocation>
        <location evidence="1">Nucleus</location>
    </subcellularLocation>
</comment>
<dbReference type="GO" id="GO:0005634">
    <property type="term" value="C:nucleus"/>
    <property type="evidence" value="ECO:0007669"/>
    <property type="project" value="UniProtKB-SubCell"/>
</dbReference>
<evidence type="ECO:0000256" key="4">
    <source>
        <dbReference type="ARBA" id="ARBA00023163"/>
    </source>
</evidence>
<organism evidence="6 8">
    <name type="scientific">Ilex paraguariensis</name>
    <name type="common">yerba mate</name>
    <dbReference type="NCBI Taxonomy" id="185542"/>
    <lineage>
        <taxon>Eukaryota</taxon>
        <taxon>Viridiplantae</taxon>
        <taxon>Streptophyta</taxon>
        <taxon>Embryophyta</taxon>
        <taxon>Tracheophyta</taxon>
        <taxon>Spermatophyta</taxon>
        <taxon>Magnoliopsida</taxon>
        <taxon>eudicotyledons</taxon>
        <taxon>Gunneridae</taxon>
        <taxon>Pentapetalae</taxon>
        <taxon>asterids</taxon>
        <taxon>campanulids</taxon>
        <taxon>Aquifoliales</taxon>
        <taxon>Aquifoliaceae</taxon>
        <taxon>Ilex</taxon>
    </lineage>
</organism>
<evidence type="ECO:0000256" key="3">
    <source>
        <dbReference type="ARBA" id="ARBA00023015"/>
    </source>
</evidence>
<dbReference type="Pfam" id="PF11571">
    <property type="entry name" value="Med27"/>
    <property type="match status" value="1"/>
</dbReference>
<evidence type="ECO:0000256" key="2">
    <source>
        <dbReference type="ARBA" id="ARBA00008048"/>
    </source>
</evidence>
<keyword evidence="4" id="KW-0804">Transcription</keyword>
<dbReference type="PANTHER" id="PTHR13130:SF4">
    <property type="entry name" value="MEDIATOR OF RNA POLYMERASE II TRANSCRIPTION SUBUNIT 27"/>
    <property type="match status" value="1"/>
</dbReference>
<protein>
    <submittedName>
        <fullName evidence="6">Uncharacterized protein</fullName>
    </submittedName>
</protein>
<keyword evidence="8" id="KW-1185">Reference proteome</keyword>
<keyword evidence="5" id="KW-0539">Nucleus</keyword>
<dbReference type="EMBL" id="CAUOFW020005503">
    <property type="protein sequence ID" value="CAK9170502.1"/>
    <property type="molecule type" value="Genomic_DNA"/>
</dbReference>
<dbReference type="PANTHER" id="PTHR13130">
    <property type="entry name" value="34 KDA TRANSCRIPTIONAL CO-ACTIVATOR-RELATED"/>
    <property type="match status" value="1"/>
</dbReference>
<dbReference type="EMBL" id="CAUOFW020005675">
    <property type="protein sequence ID" value="CAK9171208.1"/>
    <property type="molecule type" value="Genomic_DNA"/>
</dbReference>
<comment type="caution">
    <text evidence="6">The sequence shown here is derived from an EMBL/GenBank/DDBJ whole genome shotgun (WGS) entry which is preliminary data.</text>
</comment>
<evidence type="ECO:0000256" key="5">
    <source>
        <dbReference type="ARBA" id="ARBA00023242"/>
    </source>
</evidence>
<dbReference type="Proteomes" id="UP001642360">
    <property type="component" value="Unassembled WGS sequence"/>
</dbReference>
<evidence type="ECO:0000313" key="8">
    <source>
        <dbReference type="Proteomes" id="UP001642360"/>
    </source>
</evidence>
<evidence type="ECO:0000313" key="7">
    <source>
        <dbReference type="EMBL" id="CAK9171208.1"/>
    </source>
</evidence>
<proteinExistence type="inferred from homology"/>